<reference evidence="8" key="1">
    <citation type="submission" date="2019-10" db="EMBL/GenBank/DDBJ databases">
        <authorList>
            <consortium name="DOE Joint Genome Institute"/>
            <person name="Kuo A."/>
            <person name="Miyauchi S."/>
            <person name="Kiss E."/>
            <person name="Drula E."/>
            <person name="Kohler A."/>
            <person name="Sanchez-Garcia M."/>
            <person name="Andreopoulos B."/>
            <person name="Barry K.W."/>
            <person name="Bonito G."/>
            <person name="Buee M."/>
            <person name="Carver A."/>
            <person name="Chen C."/>
            <person name="Cichocki N."/>
            <person name="Clum A."/>
            <person name="Culley D."/>
            <person name="Crous P.W."/>
            <person name="Fauchery L."/>
            <person name="Girlanda M."/>
            <person name="Hayes R."/>
            <person name="Keri Z."/>
            <person name="LaButti K."/>
            <person name="Lipzen A."/>
            <person name="Lombard V."/>
            <person name="Magnuson J."/>
            <person name="Maillard F."/>
            <person name="Morin E."/>
            <person name="Murat C."/>
            <person name="Nolan M."/>
            <person name="Ohm R."/>
            <person name="Pangilinan J."/>
            <person name="Pereira M."/>
            <person name="Perotto S."/>
            <person name="Peter M."/>
            <person name="Riley R."/>
            <person name="Sitrit Y."/>
            <person name="Stielow B."/>
            <person name="Szollosi G."/>
            <person name="Zifcakova L."/>
            <person name="Stursova M."/>
            <person name="Spatafora J.W."/>
            <person name="Tedersoo L."/>
            <person name="Vaario L.-M."/>
            <person name="Yamada A."/>
            <person name="Yan M."/>
            <person name="Wang P."/>
            <person name="Xu J."/>
            <person name="Bruns T."/>
            <person name="Baldrian P."/>
            <person name="Vilgalys R."/>
            <person name="Henrissat B."/>
            <person name="Grigoriev I.V."/>
            <person name="Hibbett D."/>
            <person name="Nagy L.G."/>
            <person name="Martin F.M."/>
        </authorList>
    </citation>
    <scope>NUCLEOTIDE SEQUENCE</scope>
    <source>
        <strain evidence="8">Prilba</strain>
    </source>
</reference>
<dbReference type="SUPFAM" id="SSF81427">
    <property type="entry name" value="Mitochondrial cytochrome c oxidase subunit VIIc (aka VIIIa)"/>
    <property type="match status" value="1"/>
</dbReference>
<dbReference type="GO" id="GO:0045277">
    <property type="term" value="C:respiratory chain complex IV"/>
    <property type="evidence" value="ECO:0007669"/>
    <property type="project" value="UniProtKB-UniRule"/>
</dbReference>
<name>A0A9P5N3B2_9AGAM</name>
<reference evidence="8" key="2">
    <citation type="journal article" date="2020" name="Nat. Commun.">
        <title>Large-scale genome sequencing of mycorrhizal fungi provides insights into the early evolution of symbiotic traits.</title>
        <authorList>
            <person name="Miyauchi S."/>
            <person name="Kiss E."/>
            <person name="Kuo A."/>
            <person name="Drula E."/>
            <person name="Kohler A."/>
            <person name="Sanchez-Garcia M."/>
            <person name="Morin E."/>
            <person name="Andreopoulos B."/>
            <person name="Barry K.W."/>
            <person name="Bonito G."/>
            <person name="Buee M."/>
            <person name="Carver A."/>
            <person name="Chen C."/>
            <person name="Cichocki N."/>
            <person name="Clum A."/>
            <person name="Culley D."/>
            <person name="Crous P.W."/>
            <person name="Fauchery L."/>
            <person name="Girlanda M."/>
            <person name="Hayes R.D."/>
            <person name="Keri Z."/>
            <person name="LaButti K."/>
            <person name="Lipzen A."/>
            <person name="Lombard V."/>
            <person name="Magnuson J."/>
            <person name="Maillard F."/>
            <person name="Murat C."/>
            <person name="Nolan M."/>
            <person name="Ohm R.A."/>
            <person name="Pangilinan J."/>
            <person name="Pereira M.F."/>
            <person name="Perotto S."/>
            <person name="Peter M."/>
            <person name="Pfister S."/>
            <person name="Riley R."/>
            <person name="Sitrit Y."/>
            <person name="Stielow J.B."/>
            <person name="Szollosi G."/>
            <person name="Zifcakova L."/>
            <person name="Stursova M."/>
            <person name="Spatafora J.W."/>
            <person name="Tedersoo L."/>
            <person name="Vaario L.M."/>
            <person name="Yamada A."/>
            <person name="Yan M."/>
            <person name="Wang P."/>
            <person name="Xu J."/>
            <person name="Bruns T."/>
            <person name="Baldrian P."/>
            <person name="Vilgalys R."/>
            <person name="Dunand C."/>
            <person name="Henrissat B."/>
            <person name="Grigoriev I.V."/>
            <person name="Hibbett D."/>
            <person name="Nagy L.G."/>
            <person name="Martin F.M."/>
        </authorList>
    </citation>
    <scope>NUCLEOTIDE SEQUENCE</scope>
    <source>
        <strain evidence="8">Prilba</strain>
    </source>
</reference>
<gene>
    <name evidence="8" type="ORF">DFH94DRAFT_689306</name>
</gene>
<proteinExistence type="inferred from homology"/>
<accession>A0A9P5N3B2</accession>
<keyword evidence="7" id="KW-0809">Transit peptide</keyword>
<comment type="caution">
    <text evidence="8">The sequence shown here is derived from an EMBL/GenBank/DDBJ whole genome shotgun (WGS) entry which is preliminary data.</text>
</comment>
<dbReference type="Proteomes" id="UP000759537">
    <property type="component" value="Unassembled WGS sequence"/>
</dbReference>
<dbReference type="Pfam" id="PF02935">
    <property type="entry name" value="COX7C"/>
    <property type="match status" value="1"/>
</dbReference>
<keyword evidence="5 7" id="KW-0496">Mitochondrion</keyword>
<evidence type="ECO:0000256" key="1">
    <source>
        <dbReference type="ARBA" id="ARBA00004434"/>
    </source>
</evidence>
<evidence type="ECO:0000256" key="7">
    <source>
        <dbReference type="RuleBase" id="RU368123"/>
    </source>
</evidence>
<feature type="transmembrane region" description="Helical" evidence="7">
    <location>
        <begin position="43"/>
        <end position="64"/>
    </location>
</feature>
<dbReference type="GO" id="GO:0006123">
    <property type="term" value="P:mitochondrial electron transport, cytochrome c to oxygen"/>
    <property type="evidence" value="ECO:0007669"/>
    <property type="project" value="UniProtKB-UniRule"/>
</dbReference>
<dbReference type="InterPro" id="IPR036636">
    <property type="entry name" value="COX7C/Cox8_sf"/>
</dbReference>
<comment type="similarity">
    <text evidence="3 7">Belongs to the cytochrome c oxidase VIIc family.</text>
</comment>
<sequence length="73" mass="7885">MSLVARTSALRRQIVHSRAFVPSRGVHGYKHIPFNYEGSKAAFGAKVAVFLLAGFSVPFVASYYQLRKAAGGA</sequence>
<comment type="pathway">
    <text evidence="2 7">Energy metabolism; oxidative phosphorylation.</text>
</comment>
<dbReference type="AlphaFoldDB" id="A0A9P5N3B2"/>
<evidence type="ECO:0000313" key="9">
    <source>
        <dbReference type="Proteomes" id="UP000759537"/>
    </source>
</evidence>
<evidence type="ECO:0000256" key="2">
    <source>
        <dbReference type="ARBA" id="ARBA00004673"/>
    </source>
</evidence>
<dbReference type="GO" id="GO:0005743">
    <property type="term" value="C:mitochondrial inner membrane"/>
    <property type="evidence" value="ECO:0007669"/>
    <property type="project" value="UniProtKB-SubCell"/>
</dbReference>
<comment type="function">
    <text evidence="7">Component of the cytochrome c oxidase, the last enzyme in the mitochondrial electron transport chain which drives oxidative phosphorylation. The respiratory chain contains 3 multisubunit complexes succinate dehydrogenase (complex II, CII), ubiquinol-cytochrome c oxidoreductase (cytochrome b-c1 complex, complex III, CIII) and cytochrome c oxidase (complex IV, CIV), that cooperate to transfer electrons derived from NADH and succinate to molecular oxygen, creating an electrochemical gradient over the inner membrane that drives transmembrane transport and the ATP synthase. Cytochrome c oxidase is the component of the respiratory chain that catalyzes the reduction of oxygen to water. Electrons originating from reduced cytochrome c in the intermembrane space (IMS) are transferred via the dinuclear copper A center (CU(A)) of subunit 2 and heme A of subunit 1 to the active site in subunit 1, a binuclear center (BNC) formed by heme A3 and copper B (CU(B)). The BNC reduces molecular oxygen to 2 water molecules using 4 electrons from cytochrome c in the IMS and 4 protons from the mitochondrial matrix.</text>
</comment>
<keyword evidence="7" id="KW-0812">Transmembrane</keyword>
<evidence type="ECO:0000256" key="6">
    <source>
        <dbReference type="ARBA" id="ARBA00023136"/>
    </source>
</evidence>
<dbReference type="InterPro" id="IPR004202">
    <property type="entry name" value="COX7C/Cox8"/>
</dbReference>
<keyword evidence="9" id="KW-1185">Reference proteome</keyword>
<organism evidence="8 9">
    <name type="scientific">Russula ochroleuca</name>
    <dbReference type="NCBI Taxonomy" id="152965"/>
    <lineage>
        <taxon>Eukaryota</taxon>
        <taxon>Fungi</taxon>
        <taxon>Dikarya</taxon>
        <taxon>Basidiomycota</taxon>
        <taxon>Agaricomycotina</taxon>
        <taxon>Agaricomycetes</taxon>
        <taxon>Russulales</taxon>
        <taxon>Russulaceae</taxon>
        <taxon>Russula</taxon>
    </lineage>
</organism>
<dbReference type="OrthoDB" id="9974841at2759"/>
<keyword evidence="6 7" id="KW-0472">Membrane</keyword>
<comment type="subcellular location">
    <subcellularLocation>
        <location evidence="1 7">Mitochondrion inner membrane</location>
        <topology evidence="1 7">Single-pass membrane protein</topology>
    </subcellularLocation>
</comment>
<evidence type="ECO:0000256" key="5">
    <source>
        <dbReference type="ARBA" id="ARBA00023128"/>
    </source>
</evidence>
<keyword evidence="4 7" id="KW-0999">Mitochondrion inner membrane</keyword>
<evidence type="ECO:0000256" key="3">
    <source>
        <dbReference type="ARBA" id="ARBA00010514"/>
    </source>
</evidence>
<evidence type="ECO:0000256" key="4">
    <source>
        <dbReference type="ARBA" id="ARBA00022792"/>
    </source>
</evidence>
<dbReference type="EMBL" id="WHVB01000003">
    <property type="protein sequence ID" value="KAF8484944.1"/>
    <property type="molecule type" value="Genomic_DNA"/>
</dbReference>
<evidence type="ECO:0000313" key="8">
    <source>
        <dbReference type="EMBL" id="KAF8484944.1"/>
    </source>
</evidence>
<protein>
    <recommendedName>
        <fullName evidence="7">Cytochrome c oxidase subunit 8, mitochondrial</fullName>
    </recommendedName>
    <alternativeName>
        <fullName evidence="7">Cytochrome c oxidase polypeptide VIII</fullName>
    </alternativeName>
</protein>
<comment type="subunit">
    <text evidence="7">Component of the cytochrome c oxidase (complex IV, CIV), a multisubunit enzyme composed of a catalytic core of 3 subunits and several supernumerary subunits. The complex exists as a monomer or a dimer and forms supercomplexes (SCs) in the inner mitochondrial membrane with ubiquinol-cytochrome c oxidoreductase (cytochrome b-c1 complex, complex III, CIII).</text>
</comment>
<keyword evidence="7" id="KW-1133">Transmembrane helix</keyword>
<dbReference type="Gene3D" id="4.10.49.10">
    <property type="entry name" value="Cytochrome c oxidase subunit VIIc"/>
    <property type="match status" value="1"/>
</dbReference>